<organism evidence="1 2">
    <name type="scientific">Hymenobacter tibetensis</name>
    <dbReference type="NCBI Taxonomy" id="497967"/>
    <lineage>
        <taxon>Bacteria</taxon>
        <taxon>Pseudomonadati</taxon>
        <taxon>Bacteroidota</taxon>
        <taxon>Cytophagia</taxon>
        <taxon>Cytophagales</taxon>
        <taxon>Hymenobacteraceae</taxon>
        <taxon>Hymenobacter</taxon>
    </lineage>
</organism>
<geneLocation type="plasmid" evidence="1 2">
    <name>unnamed1</name>
</geneLocation>
<evidence type="ECO:0000313" key="2">
    <source>
        <dbReference type="Proteomes" id="UP000831113"/>
    </source>
</evidence>
<accession>A0ABY4D480</accession>
<dbReference type="Proteomes" id="UP000831113">
    <property type="component" value="Plasmid unnamed1"/>
</dbReference>
<dbReference type="EMBL" id="CP094670">
    <property type="protein sequence ID" value="UOG77331.1"/>
    <property type="molecule type" value="Genomic_DNA"/>
</dbReference>
<sequence>MKTLTPALLKQSVEKLGFHWHTAHPNIVGIRTSLTLPDIFNDLMVCCWRQPAMPAGLSVVAQQQFLAKWFFVGKDGKPIKPDGVAGNNTTFALQQLAATAGTERLKAWIVTTTPGLFYLQKPLSKAGCAVLVPGQYKGVYQLGFHQSKQEHPALVQLNGKVRAYRDNDRDNTAEETKLIEEGFFGINIHRASSMGATPRISNWSAGCQVFQRKTDHNELLGICEAFRHDASNCFSYTLLRERELV</sequence>
<reference evidence="1 2" key="1">
    <citation type="submission" date="2022-03" db="EMBL/GenBank/DDBJ databases">
        <title>Hymenobactersp. isolated from the air.</title>
        <authorList>
            <person name="Won M."/>
            <person name="Kwon S.-W."/>
        </authorList>
    </citation>
    <scope>NUCLEOTIDE SEQUENCE [LARGE SCALE GENOMIC DNA]</scope>
    <source>
        <strain evidence="1 2">KACC 21982</strain>
        <plasmid evidence="1 2">unnamed1</plasmid>
    </source>
</reference>
<protein>
    <submittedName>
        <fullName evidence="1">Uncharacterized protein</fullName>
    </submittedName>
</protein>
<keyword evidence="1" id="KW-0614">Plasmid</keyword>
<proteinExistence type="predicted"/>
<dbReference type="RefSeq" id="WP_243803065.1">
    <property type="nucleotide sequence ID" value="NZ_CP094670.1"/>
</dbReference>
<evidence type="ECO:0000313" key="1">
    <source>
        <dbReference type="EMBL" id="UOG77331.1"/>
    </source>
</evidence>
<name>A0ABY4D480_9BACT</name>
<gene>
    <name evidence="1" type="ORF">MTX78_23170</name>
</gene>
<keyword evidence="2" id="KW-1185">Reference proteome</keyword>